<reference evidence="2 3" key="1">
    <citation type="submission" date="2021-06" db="EMBL/GenBank/DDBJ databases">
        <authorList>
            <person name="Kallberg Y."/>
            <person name="Tangrot J."/>
            <person name="Rosling A."/>
        </authorList>
    </citation>
    <scope>NUCLEOTIDE SEQUENCE [LARGE SCALE GENOMIC DNA]</scope>
    <source>
        <strain evidence="2 3">120-4 pot B 10/14</strain>
    </source>
</reference>
<evidence type="ECO:0000313" key="2">
    <source>
        <dbReference type="EMBL" id="CAG8610614.1"/>
    </source>
</evidence>
<evidence type="ECO:0000256" key="1">
    <source>
        <dbReference type="SAM" id="MobiDB-lite"/>
    </source>
</evidence>
<accession>A0ABN7ULL6</accession>
<name>A0ABN7ULL6_GIGMA</name>
<organism evidence="2 3">
    <name type="scientific">Gigaspora margarita</name>
    <dbReference type="NCBI Taxonomy" id="4874"/>
    <lineage>
        <taxon>Eukaryota</taxon>
        <taxon>Fungi</taxon>
        <taxon>Fungi incertae sedis</taxon>
        <taxon>Mucoromycota</taxon>
        <taxon>Glomeromycotina</taxon>
        <taxon>Glomeromycetes</taxon>
        <taxon>Diversisporales</taxon>
        <taxon>Gigasporaceae</taxon>
        <taxon>Gigaspora</taxon>
    </lineage>
</organism>
<feature type="region of interest" description="Disordered" evidence="1">
    <location>
        <begin position="72"/>
        <end position="91"/>
    </location>
</feature>
<protein>
    <submittedName>
        <fullName evidence="2">223_t:CDS:1</fullName>
    </submittedName>
</protein>
<feature type="compositionally biased region" description="Polar residues" evidence="1">
    <location>
        <begin position="77"/>
        <end position="91"/>
    </location>
</feature>
<proteinExistence type="predicted"/>
<comment type="caution">
    <text evidence="2">The sequence shown here is derived from an EMBL/GenBank/DDBJ whole genome shotgun (WGS) entry which is preliminary data.</text>
</comment>
<evidence type="ECO:0000313" key="3">
    <source>
        <dbReference type="Proteomes" id="UP000789901"/>
    </source>
</evidence>
<keyword evidence="3" id="KW-1185">Reference proteome</keyword>
<sequence length="91" mass="10520">MSIPKVIINNKRLQTIPNFHNLGMKAKNTLKRFEYTVREKLATKQNKIQILEGKGAFPAKNTLERFEYPVREKLATKQKQNSNPQGQRGLP</sequence>
<feature type="non-terminal residue" evidence="2">
    <location>
        <position position="91"/>
    </location>
</feature>
<dbReference type="Proteomes" id="UP000789901">
    <property type="component" value="Unassembled WGS sequence"/>
</dbReference>
<dbReference type="EMBL" id="CAJVQB010003521">
    <property type="protein sequence ID" value="CAG8610614.1"/>
    <property type="molecule type" value="Genomic_DNA"/>
</dbReference>
<gene>
    <name evidence="2" type="ORF">GMARGA_LOCUS7337</name>
</gene>